<organism evidence="1 2">
    <name type="scientific">Giesbergeria anulus</name>
    <dbReference type="NCBI Taxonomy" id="180197"/>
    <lineage>
        <taxon>Bacteria</taxon>
        <taxon>Pseudomonadati</taxon>
        <taxon>Pseudomonadota</taxon>
        <taxon>Betaproteobacteria</taxon>
        <taxon>Burkholderiales</taxon>
        <taxon>Comamonadaceae</taxon>
        <taxon>Giesbergeria</taxon>
    </lineage>
</organism>
<evidence type="ECO:0008006" key="3">
    <source>
        <dbReference type="Google" id="ProtNLM"/>
    </source>
</evidence>
<dbReference type="EMBL" id="FOGD01000002">
    <property type="protein sequence ID" value="SEQ70191.1"/>
    <property type="molecule type" value="Genomic_DNA"/>
</dbReference>
<accession>A0A1H9I670</accession>
<dbReference type="Pfam" id="PF13148">
    <property type="entry name" value="DUF3987"/>
    <property type="match status" value="1"/>
</dbReference>
<dbReference type="RefSeq" id="WP_245751289.1">
    <property type="nucleotide sequence ID" value="NZ_FOGD01000002.1"/>
</dbReference>
<evidence type="ECO:0000313" key="2">
    <source>
        <dbReference type="Proteomes" id="UP000199766"/>
    </source>
</evidence>
<reference evidence="1 2" key="1">
    <citation type="submission" date="2016-10" db="EMBL/GenBank/DDBJ databases">
        <authorList>
            <person name="de Groot N.N."/>
        </authorList>
    </citation>
    <scope>NUCLEOTIDE SEQUENCE [LARGE SCALE GENOMIC DNA]</scope>
    <source>
        <strain evidence="1 2">ATCC 35958</strain>
    </source>
</reference>
<keyword evidence="2" id="KW-1185">Reference proteome</keyword>
<dbReference type="InterPro" id="IPR025048">
    <property type="entry name" value="DUF3987"/>
</dbReference>
<dbReference type="Proteomes" id="UP000199766">
    <property type="component" value="Unassembled WGS sequence"/>
</dbReference>
<protein>
    <recommendedName>
        <fullName evidence="3">DUF3987 domain-containing protein</fullName>
    </recommendedName>
</protein>
<dbReference type="AlphaFoldDB" id="A0A1H9I670"/>
<sequence>MREQQQSFDLQADIFGDMPALAPSVGAVPEAITMPVVSAGNDCINRPGGAKAVALQVQIDAAIKANDPAKATQLFSAMAALELADIDARKALSDACDVWPELREIKTDLPAVPAFDAVTLLPPVLADFVQDEADRMPCSPDFVAASMVVALGSVIGARCALKPKRRDDWIVTPNLYGGIVGLPSQKKTPAANTVMRFLDRLEAKGAELLEEEQRIHAAEMAAFEAHEAAVKAAMKKAASSKEGQNKMDEAMADLQALQEPEEPHARRFKSNDSTVEKLGEILSRNPAGLLVFRDELIGLLSSWEREGHEGDKAFYLEGWNGTGSFSVDRITRGEIRIKNFCLSVFGGIQPDLLERYLSGIANSMDNDGRIQRFQVLVYPDPVLWEWCDRRPVQGVREAVRDLFDRLASFDPVQDGAAPADDFVKLPYFSFDDAAQELFIEWSHHLNKELMPQEENPLIAQHLGKFEKLFCALALILHLAEGNIGPVGEESALRAAAWCEYLAAHARRIYGTVEAAKVNTAKTLARHIGKGKLQEHFTVRDVHRKGWTGLKTAAEAETALIVLEEHGVVRSYEAIADTGRPTVRYQINPKLSGAA</sequence>
<proteinExistence type="predicted"/>
<name>A0A1H9I670_9BURK</name>
<evidence type="ECO:0000313" key="1">
    <source>
        <dbReference type="EMBL" id="SEQ70191.1"/>
    </source>
</evidence>
<dbReference type="STRING" id="180197.SAMN02982919_01033"/>
<gene>
    <name evidence="1" type="ORF">SAMN02982919_01033</name>
</gene>